<dbReference type="Pfam" id="PF00386">
    <property type="entry name" value="C1q"/>
    <property type="match status" value="1"/>
</dbReference>
<dbReference type="OrthoDB" id="6150192at2759"/>
<dbReference type="AlphaFoldDB" id="K1PDE0"/>
<reference evidence="1" key="1">
    <citation type="journal article" date="2012" name="Nature">
        <title>The oyster genome reveals stress adaptation and complexity of shell formation.</title>
        <authorList>
            <person name="Zhang G."/>
            <person name="Fang X."/>
            <person name="Guo X."/>
            <person name="Li L."/>
            <person name="Luo R."/>
            <person name="Xu F."/>
            <person name="Yang P."/>
            <person name="Zhang L."/>
            <person name="Wang X."/>
            <person name="Qi H."/>
            <person name="Xiong Z."/>
            <person name="Que H."/>
            <person name="Xie Y."/>
            <person name="Holland P.W."/>
            <person name="Paps J."/>
            <person name="Zhu Y."/>
            <person name="Wu F."/>
            <person name="Chen Y."/>
            <person name="Wang J."/>
            <person name="Peng C."/>
            <person name="Meng J."/>
            <person name="Yang L."/>
            <person name="Liu J."/>
            <person name="Wen B."/>
            <person name="Zhang N."/>
            <person name="Huang Z."/>
            <person name="Zhu Q."/>
            <person name="Feng Y."/>
            <person name="Mount A."/>
            <person name="Hedgecock D."/>
            <person name="Xu Z."/>
            <person name="Liu Y."/>
            <person name="Domazet-Loso T."/>
            <person name="Du Y."/>
            <person name="Sun X."/>
            <person name="Zhang S."/>
            <person name="Liu B."/>
            <person name="Cheng P."/>
            <person name="Jiang X."/>
            <person name="Li J."/>
            <person name="Fan D."/>
            <person name="Wang W."/>
            <person name="Fu W."/>
            <person name="Wang T."/>
            <person name="Wang B."/>
            <person name="Zhang J."/>
            <person name="Peng Z."/>
            <person name="Li Y."/>
            <person name="Li N."/>
            <person name="Wang J."/>
            <person name="Chen M."/>
            <person name="He Y."/>
            <person name="Tan F."/>
            <person name="Song X."/>
            <person name="Zheng Q."/>
            <person name="Huang R."/>
            <person name="Yang H."/>
            <person name="Du X."/>
            <person name="Chen L."/>
            <person name="Yang M."/>
            <person name="Gaffney P.M."/>
            <person name="Wang S."/>
            <person name="Luo L."/>
            <person name="She Z."/>
            <person name="Ming Y."/>
            <person name="Huang W."/>
            <person name="Zhang S."/>
            <person name="Huang B."/>
            <person name="Zhang Y."/>
            <person name="Qu T."/>
            <person name="Ni P."/>
            <person name="Miao G."/>
            <person name="Wang J."/>
            <person name="Wang Q."/>
            <person name="Steinberg C.E."/>
            <person name="Wang H."/>
            <person name="Li N."/>
            <person name="Qian L."/>
            <person name="Zhang G."/>
            <person name="Li Y."/>
            <person name="Yang H."/>
            <person name="Liu X."/>
            <person name="Wang J."/>
            <person name="Yin Y."/>
            <person name="Wang J."/>
        </authorList>
    </citation>
    <scope>NUCLEOTIDE SEQUENCE [LARGE SCALE GENOMIC DNA]</scope>
    <source>
        <strain evidence="1">05x7-T-G4-1.051#20</strain>
    </source>
</reference>
<proteinExistence type="predicted"/>
<dbReference type="Gene3D" id="2.60.120.40">
    <property type="match status" value="1"/>
</dbReference>
<dbReference type="SUPFAM" id="SSF49842">
    <property type="entry name" value="TNF-like"/>
    <property type="match status" value="1"/>
</dbReference>
<organism evidence="1">
    <name type="scientific">Magallana gigas</name>
    <name type="common">Pacific oyster</name>
    <name type="synonym">Crassostrea gigas</name>
    <dbReference type="NCBI Taxonomy" id="29159"/>
    <lineage>
        <taxon>Eukaryota</taxon>
        <taxon>Metazoa</taxon>
        <taxon>Spiralia</taxon>
        <taxon>Lophotrochozoa</taxon>
        <taxon>Mollusca</taxon>
        <taxon>Bivalvia</taxon>
        <taxon>Autobranchia</taxon>
        <taxon>Pteriomorphia</taxon>
        <taxon>Ostreida</taxon>
        <taxon>Ostreoidea</taxon>
        <taxon>Ostreidae</taxon>
        <taxon>Magallana</taxon>
    </lineage>
</organism>
<dbReference type="InterPro" id="IPR008983">
    <property type="entry name" value="Tumour_necrosis_fac-like_dom"/>
</dbReference>
<dbReference type="EMBL" id="JH817881">
    <property type="protein sequence ID" value="EKC19523.1"/>
    <property type="molecule type" value="Genomic_DNA"/>
</dbReference>
<dbReference type="PROSITE" id="PS50871">
    <property type="entry name" value="C1Q"/>
    <property type="match status" value="1"/>
</dbReference>
<dbReference type="KEGG" id="crg:105343193"/>
<dbReference type="InterPro" id="IPR001073">
    <property type="entry name" value="C1q_dom"/>
</dbReference>
<protein>
    <submittedName>
        <fullName evidence="1">Uncharacterized protein</fullName>
    </submittedName>
</protein>
<sequence length="283" mass="31878">MVFCKMYPSSHQLIILWTIIHVVAAISNLTSDQGFDSSSRVVEQSSDAVELRSFQQQLNQESLIRLSLVNQLYTLSSDMLTVKQRMMAIAVEGRQFEDKLEAMEKKIIALENENRRMRDTQEQISILLSNATDAATWYGLPNVATSGSQDNESVVAFSAYMSQKHDLSKLTAENVVYDKTWLNTNGVYNTITGFFTAPSSGLFVFSWTNLVAEMPMFDSEILVNGERKDLAKCSTELDRQGYESCSNTVPVVLKKGDLVNIRKVDAILLQGNQWSSFKGWKVR</sequence>
<accession>K1PDE0</accession>
<evidence type="ECO:0000313" key="1">
    <source>
        <dbReference type="EMBL" id="EKC19523.1"/>
    </source>
</evidence>
<dbReference type="InParanoid" id="K1PDE0"/>
<dbReference type="HOGENOM" id="CLU_093603_0_0_1"/>
<gene>
    <name evidence="1" type="ORF">CGI_10008380</name>
</gene>
<name>K1PDE0_MAGGI</name>